<dbReference type="Proteomes" id="UP001064933">
    <property type="component" value="Chromosome"/>
</dbReference>
<name>A0ABY6AU50_9BURK</name>
<sequence>MNVPNKRGLGRHSTDATEARPDAMGEHDAAAAGISSTATASGRSLGRLNRRDTLALALGGGLAASLSNRAFAAEAPKEVRLDYAYYSPTSLVLRRFGWLEEDFRKDGIAVKWVLSAGSNRALEYLNADSLDIGSTAGLAALLARANGNPIRAPYIYSRPEWTALVVRPDANIRSLADLKGKKVAATKGTDPYLFLLRALHTVGLKRTDIEHVSLQHADGRAALEQGRVDAWAGLDPHMAASELGAGSKLLYRNVGFNTYGFLNVREDFLAKYPREVQRVILAYERARQWTQANPSEAARILSEEAKVSLPVALLQLKLRTDFSNPQPSGEHVKALQAAAPILVAEQLVKPGTDLNRTVAELVDTRFAASLLKA</sequence>
<dbReference type="InterPro" id="IPR010067">
    <property type="entry name" value="ABC_SsuA_sub-bd"/>
</dbReference>
<dbReference type="PANTHER" id="PTHR30024:SF21">
    <property type="entry name" value="ABC TRANSPORTER SUBSTRATE-BINDING PROTEIN"/>
    <property type="match status" value="1"/>
</dbReference>
<reference evidence="7" key="1">
    <citation type="submission" date="2022-10" db="EMBL/GenBank/DDBJ databases">
        <title>Characterization and whole genome sequencing of a new Roseateles species, isolated from fresh water.</title>
        <authorList>
            <person name="Guliayeva D.Y."/>
            <person name="Akhremchuk A.E."/>
            <person name="Sikolenko M.A."/>
            <person name="Valentovich L.N."/>
            <person name="Sidarenka A.V."/>
        </authorList>
    </citation>
    <scope>NUCLEOTIDE SEQUENCE</scope>
    <source>
        <strain evidence="7">BIM B-1768</strain>
    </source>
</reference>
<dbReference type="SMART" id="SM00062">
    <property type="entry name" value="PBPb"/>
    <property type="match status" value="1"/>
</dbReference>
<dbReference type="NCBIfam" id="TIGR01728">
    <property type="entry name" value="SsuA_fam"/>
    <property type="match status" value="1"/>
</dbReference>
<organism evidence="7 8">
    <name type="scientific">Roseateles amylovorans</name>
    <dbReference type="NCBI Taxonomy" id="2978473"/>
    <lineage>
        <taxon>Bacteria</taxon>
        <taxon>Pseudomonadati</taxon>
        <taxon>Pseudomonadota</taxon>
        <taxon>Betaproteobacteria</taxon>
        <taxon>Burkholderiales</taxon>
        <taxon>Sphaerotilaceae</taxon>
        <taxon>Roseateles</taxon>
    </lineage>
</organism>
<dbReference type="PANTHER" id="PTHR30024">
    <property type="entry name" value="ALIPHATIC SULFONATES-BINDING PROTEIN-RELATED"/>
    <property type="match status" value="1"/>
</dbReference>
<dbReference type="InterPro" id="IPR001638">
    <property type="entry name" value="Solute-binding_3/MltF_N"/>
</dbReference>
<comment type="similarity">
    <text evidence="2">Belongs to the bacterial solute-binding protein SsuA/TauA family.</text>
</comment>
<keyword evidence="3" id="KW-0813">Transport</keyword>
<evidence type="ECO:0000256" key="4">
    <source>
        <dbReference type="ARBA" id="ARBA00022729"/>
    </source>
</evidence>
<evidence type="ECO:0000313" key="7">
    <source>
        <dbReference type="EMBL" id="UXH76542.1"/>
    </source>
</evidence>
<proteinExistence type="inferred from homology"/>
<dbReference type="InterPro" id="IPR015168">
    <property type="entry name" value="SsuA/THI5"/>
</dbReference>
<comment type="subcellular location">
    <subcellularLocation>
        <location evidence="1">Periplasm</location>
    </subcellularLocation>
</comment>
<evidence type="ECO:0000259" key="6">
    <source>
        <dbReference type="SMART" id="SM00062"/>
    </source>
</evidence>
<accession>A0ABY6AU50</accession>
<feature type="region of interest" description="Disordered" evidence="5">
    <location>
        <begin position="1"/>
        <end position="34"/>
    </location>
</feature>
<evidence type="ECO:0000256" key="1">
    <source>
        <dbReference type="ARBA" id="ARBA00004418"/>
    </source>
</evidence>
<evidence type="ECO:0000256" key="2">
    <source>
        <dbReference type="ARBA" id="ARBA00010742"/>
    </source>
</evidence>
<gene>
    <name evidence="7" type="ORF">N4261_15995</name>
</gene>
<dbReference type="Gene3D" id="3.40.190.10">
    <property type="entry name" value="Periplasmic binding protein-like II"/>
    <property type="match status" value="2"/>
</dbReference>
<dbReference type="RefSeq" id="WP_261756274.1">
    <property type="nucleotide sequence ID" value="NZ_CP104562.2"/>
</dbReference>
<evidence type="ECO:0000256" key="5">
    <source>
        <dbReference type="SAM" id="MobiDB-lite"/>
    </source>
</evidence>
<dbReference type="Pfam" id="PF09084">
    <property type="entry name" value="NMT1"/>
    <property type="match status" value="1"/>
</dbReference>
<evidence type="ECO:0000256" key="3">
    <source>
        <dbReference type="ARBA" id="ARBA00022448"/>
    </source>
</evidence>
<keyword evidence="4" id="KW-0732">Signal</keyword>
<dbReference type="SUPFAM" id="SSF53850">
    <property type="entry name" value="Periplasmic binding protein-like II"/>
    <property type="match status" value="1"/>
</dbReference>
<evidence type="ECO:0000313" key="8">
    <source>
        <dbReference type="Proteomes" id="UP001064933"/>
    </source>
</evidence>
<feature type="compositionally biased region" description="Basic and acidic residues" evidence="5">
    <location>
        <begin position="12"/>
        <end position="29"/>
    </location>
</feature>
<dbReference type="EMBL" id="CP104562">
    <property type="protein sequence ID" value="UXH76542.1"/>
    <property type="molecule type" value="Genomic_DNA"/>
</dbReference>
<keyword evidence="8" id="KW-1185">Reference proteome</keyword>
<feature type="domain" description="Solute-binding protein family 3/N-terminal" evidence="6">
    <location>
        <begin position="78"/>
        <end position="293"/>
    </location>
</feature>
<protein>
    <submittedName>
        <fullName evidence="7">Aliphatic sulfonate ABC transporter substrate-binding protein</fullName>
    </submittedName>
</protein>